<feature type="transmembrane region" description="Helical" evidence="8">
    <location>
        <begin position="825"/>
        <end position="843"/>
    </location>
</feature>
<dbReference type="SUPFAM" id="SSF56784">
    <property type="entry name" value="HAD-like"/>
    <property type="match status" value="1"/>
</dbReference>
<dbReference type="SUPFAM" id="SSF81665">
    <property type="entry name" value="Calcium ATPase, transmembrane domain M"/>
    <property type="match status" value="1"/>
</dbReference>
<dbReference type="InterPro" id="IPR059000">
    <property type="entry name" value="ATPase_P-type_domA"/>
</dbReference>
<dbReference type="Gene3D" id="1.20.1110.10">
    <property type="entry name" value="Calcium-transporting ATPase, transmembrane domain"/>
    <property type="match status" value="2"/>
</dbReference>
<dbReference type="PRINTS" id="PR00120">
    <property type="entry name" value="HATPASE"/>
</dbReference>
<dbReference type="InterPro" id="IPR036412">
    <property type="entry name" value="HAD-like_sf"/>
</dbReference>
<proteinExistence type="predicted"/>
<evidence type="ECO:0000256" key="7">
    <source>
        <dbReference type="ARBA" id="ARBA00023136"/>
    </source>
</evidence>
<dbReference type="SFLD" id="SFLDF00027">
    <property type="entry name" value="p-type_atpase"/>
    <property type="match status" value="1"/>
</dbReference>
<dbReference type="InterPro" id="IPR004014">
    <property type="entry name" value="ATPase_P-typ_cation-transptr_N"/>
</dbReference>
<evidence type="ECO:0000256" key="1">
    <source>
        <dbReference type="ARBA" id="ARBA00004141"/>
    </source>
</evidence>
<feature type="transmembrane region" description="Helical" evidence="8">
    <location>
        <begin position="793"/>
        <end position="813"/>
    </location>
</feature>
<feature type="transmembrane region" description="Helical" evidence="8">
    <location>
        <begin position="38"/>
        <end position="64"/>
    </location>
</feature>
<protein>
    <submittedName>
        <fullName evidence="10">ATPase</fullName>
    </submittedName>
</protein>
<comment type="subcellular location">
    <subcellularLocation>
        <location evidence="1">Membrane</location>
        <topology evidence="1">Multi-pass membrane protein</topology>
    </subcellularLocation>
</comment>
<dbReference type="InterPro" id="IPR044492">
    <property type="entry name" value="P_typ_ATPase_HD_dom"/>
</dbReference>
<dbReference type="PROSITE" id="PS00154">
    <property type="entry name" value="ATPASE_E1_E2"/>
    <property type="match status" value="1"/>
</dbReference>
<dbReference type="InterPro" id="IPR008250">
    <property type="entry name" value="ATPase_P-typ_transduc_dom_A_sf"/>
</dbReference>
<feature type="transmembrane region" description="Helical" evidence="8">
    <location>
        <begin position="234"/>
        <end position="256"/>
    </location>
</feature>
<keyword evidence="3" id="KW-0547">Nucleotide-binding</keyword>
<accession>A0ABQ2JUF8</accession>
<keyword evidence="11" id="KW-1185">Reference proteome</keyword>
<keyword evidence="5" id="KW-1278">Translocase</keyword>
<evidence type="ECO:0000256" key="8">
    <source>
        <dbReference type="SAM" id="Phobius"/>
    </source>
</evidence>
<dbReference type="SUPFAM" id="SSF81653">
    <property type="entry name" value="Calcium ATPase, transduction domain A"/>
    <property type="match status" value="1"/>
</dbReference>
<keyword evidence="7 8" id="KW-0472">Membrane</keyword>
<name>A0ABQ2JUF8_9SPHN</name>
<dbReference type="Proteomes" id="UP000605099">
    <property type="component" value="Unassembled WGS sequence"/>
</dbReference>
<dbReference type="PANTHER" id="PTHR42861">
    <property type="entry name" value="CALCIUM-TRANSPORTING ATPASE"/>
    <property type="match status" value="1"/>
</dbReference>
<dbReference type="InterPro" id="IPR018303">
    <property type="entry name" value="ATPase_P-typ_P_site"/>
</dbReference>
<dbReference type="SFLD" id="SFLDS00003">
    <property type="entry name" value="Haloacid_Dehalogenase"/>
    <property type="match status" value="1"/>
</dbReference>
<dbReference type="SFLD" id="SFLDG00002">
    <property type="entry name" value="C1.7:_P-type_atpase_like"/>
    <property type="match status" value="1"/>
</dbReference>
<comment type="caution">
    <text evidence="10">The sequence shown here is derived from an EMBL/GenBank/DDBJ whole genome shotgun (WGS) entry which is preliminary data.</text>
</comment>
<dbReference type="InterPro" id="IPR006068">
    <property type="entry name" value="ATPase_P-typ_cation-transptr_C"/>
</dbReference>
<dbReference type="Pfam" id="PF00702">
    <property type="entry name" value="Hydrolase"/>
    <property type="match status" value="1"/>
</dbReference>
<dbReference type="InterPro" id="IPR023214">
    <property type="entry name" value="HAD_sf"/>
</dbReference>
<dbReference type="NCBIfam" id="TIGR01494">
    <property type="entry name" value="ATPase_P-type"/>
    <property type="match status" value="2"/>
</dbReference>
<dbReference type="Pfam" id="PF00689">
    <property type="entry name" value="Cation_ATPase_C"/>
    <property type="match status" value="1"/>
</dbReference>
<dbReference type="Pfam" id="PF00690">
    <property type="entry name" value="Cation_ATPase_N"/>
    <property type="match status" value="1"/>
</dbReference>
<dbReference type="PRINTS" id="PR00119">
    <property type="entry name" value="CATATPASE"/>
</dbReference>
<evidence type="ECO:0000256" key="5">
    <source>
        <dbReference type="ARBA" id="ARBA00022967"/>
    </source>
</evidence>
<evidence type="ECO:0000256" key="3">
    <source>
        <dbReference type="ARBA" id="ARBA00022741"/>
    </source>
</evidence>
<dbReference type="InterPro" id="IPR023299">
    <property type="entry name" value="ATPase_P-typ_cyto_dom_N"/>
</dbReference>
<evidence type="ECO:0000256" key="4">
    <source>
        <dbReference type="ARBA" id="ARBA00022840"/>
    </source>
</evidence>
<feature type="transmembrane region" description="Helical" evidence="8">
    <location>
        <begin position="754"/>
        <end position="773"/>
    </location>
</feature>
<evidence type="ECO:0000256" key="2">
    <source>
        <dbReference type="ARBA" id="ARBA00022692"/>
    </source>
</evidence>
<dbReference type="SUPFAM" id="SSF81660">
    <property type="entry name" value="Metal cation-transporting ATPase, ATP-binding domain N"/>
    <property type="match status" value="1"/>
</dbReference>
<gene>
    <name evidence="10" type="ORF">GCM10011349_29940</name>
</gene>
<dbReference type="SMART" id="SM00831">
    <property type="entry name" value="Cation_ATPase_N"/>
    <property type="match status" value="1"/>
</dbReference>
<dbReference type="Gene3D" id="3.40.50.1000">
    <property type="entry name" value="HAD superfamily/HAD-like"/>
    <property type="match status" value="2"/>
</dbReference>
<feature type="domain" description="Cation-transporting P-type ATPase N-terminal" evidence="9">
    <location>
        <begin position="3"/>
        <end position="66"/>
    </location>
</feature>
<evidence type="ECO:0000313" key="10">
    <source>
        <dbReference type="EMBL" id="GGN54345.1"/>
    </source>
</evidence>
<dbReference type="Gene3D" id="3.40.1110.10">
    <property type="entry name" value="Calcium-transporting ATPase, cytoplasmic domain N"/>
    <property type="match status" value="2"/>
</dbReference>
<reference evidence="11" key="1">
    <citation type="journal article" date="2019" name="Int. J. Syst. Evol. Microbiol.">
        <title>The Global Catalogue of Microorganisms (GCM) 10K type strain sequencing project: providing services to taxonomists for standard genome sequencing and annotation.</title>
        <authorList>
            <consortium name="The Broad Institute Genomics Platform"/>
            <consortium name="The Broad Institute Genome Sequencing Center for Infectious Disease"/>
            <person name="Wu L."/>
            <person name="Ma J."/>
        </authorList>
    </citation>
    <scope>NUCLEOTIDE SEQUENCE [LARGE SCALE GENOMIC DNA]</scope>
    <source>
        <strain evidence="11">CGMCC 1.6784</strain>
    </source>
</reference>
<dbReference type="RefSeq" id="WP_188820822.1">
    <property type="nucleotide sequence ID" value="NZ_BMLK01000014.1"/>
</dbReference>
<evidence type="ECO:0000313" key="11">
    <source>
        <dbReference type="Proteomes" id="UP000605099"/>
    </source>
</evidence>
<keyword evidence="2 8" id="KW-0812">Transmembrane</keyword>
<dbReference type="Pfam" id="PF00122">
    <property type="entry name" value="E1-E2_ATPase"/>
    <property type="match status" value="1"/>
</dbReference>
<evidence type="ECO:0000256" key="6">
    <source>
        <dbReference type="ARBA" id="ARBA00022989"/>
    </source>
</evidence>
<feature type="transmembrane region" description="Helical" evidence="8">
    <location>
        <begin position="718"/>
        <end position="742"/>
    </location>
</feature>
<dbReference type="InterPro" id="IPR023298">
    <property type="entry name" value="ATPase_P-typ_TM_dom_sf"/>
</dbReference>
<evidence type="ECO:0000259" key="9">
    <source>
        <dbReference type="SMART" id="SM00831"/>
    </source>
</evidence>
<dbReference type="EMBL" id="BMLK01000014">
    <property type="protein sequence ID" value="GGN54345.1"/>
    <property type="molecule type" value="Genomic_DNA"/>
</dbReference>
<dbReference type="Gene3D" id="2.70.150.10">
    <property type="entry name" value="Calcium-transporting ATPase, cytoplasmic transduction domain A"/>
    <property type="match status" value="1"/>
</dbReference>
<organism evidence="10 11">
    <name type="scientific">Novosphingobium indicum</name>
    <dbReference type="NCBI Taxonomy" id="462949"/>
    <lineage>
        <taxon>Bacteria</taxon>
        <taxon>Pseudomonadati</taxon>
        <taxon>Pseudomonadota</taxon>
        <taxon>Alphaproteobacteria</taxon>
        <taxon>Sphingomonadales</taxon>
        <taxon>Sphingomonadaceae</taxon>
        <taxon>Novosphingobium</taxon>
    </lineage>
</organism>
<keyword evidence="4" id="KW-0067">ATP-binding</keyword>
<keyword evidence="6 8" id="KW-1133">Transmembrane helix</keyword>
<dbReference type="InterPro" id="IPR001757">
    <property type="entry name" value="P_typ_ATPase"/>
</dbReference>
<sequence>MTEPSSNPARHGLTQSDAEARLAADGPNELSSAKKRSILAVAAGVLREPMLLFLLGAGAIYLVLGELHDALILMAFAGLTIVIAVVQEARTEKAIDALRDLSMPQALVIRDGRRQSIRSRDVVRGDLLVLSEGGRVAADGWVIEADTLQADEAILTGESVAVTKAALKGEEPNEAPVPGGDGIPYAYSGTLVVRGAGLLRVAGTGPRTRIGAIGQSLSTLGNETPRLTLQTRKLVRWFAAGGIGVSVLAILLYGFLRGSWVDALLSGIALAMSLLPEELPVVLTLFMTMGALRMSRSRVLARRGTAIETLGAATVLCTDKTGTLTQNRMQVEEMRLPGGEAFRPGEDGVTFPEPFRDLARAGILACPEEPFDPMEKAFHQLDSAFPNVELKDRQDEGWTLHHHYPLAPELLAMTHVWTSNEQDGKLVAAKGAPEAIAELCGLDGAERHAMEASVAEMAERGLRILGVAQGRWEDGELPESQRQFDFAFAGLVGLADPLRESVPEAVRTLQGAGIRVVMITGDYPATARAIAAKAGIAEGGTLTGDEIEALGDEDLAAQIGTIAVFARVMPEQKLRIVRALKAAGEVVAMTGDGVNDAPSLKAAHIGVAMGQRGTDVAREASSLVLLDDDFKSIPVAVQLGRRIYDNIRKATEFIFAVHLPIGGLAIAPLLTGWPIILGPVHIALLEMIIDPICSLSFEAEPEEADIMRREPRDPESPLVTRALLKWSVLQGGLALVFLVALAAWTHFSGMEDELFRATCFAGLICTVLVLVFINRSFRIGKGPHRTGHNLTFFVILGVTGAIYASLFLIQPVADLFHFAVLDMRGIAAVSVMVVALASVLALAKRHYGRGIAR</sequence>
<feature type="transmembrane region" description="Helical" evidence="8">
    <location>
        <begin position="70"/>
        <end position="89"/>
    </location>
</feature>